<evidence type="ECO:0000256" key="6">
    <source>
        <dbReference type="PROSITE-ProRule" id="PRU10007"/>
    </source>
</evidence>
<comment type="similarity">
    <text evidence="1 7">Belongs to the aldehyde dehydrogenase family.</text>
</comment>
<dbReference type="InterPro" id="IPR016163">
    <property type="entry name" value="Ald_DH_C"/>
</dbReference>
<evidence type="ECO:0000256" key="1">
    <source>
        <dbReference type="ARBA" id="ARBA00009986"/>
    </source>
</evidence>
<evidence type="ECO:0000313" key="10">
    <source>
        <dbReference type="Proteomes" id="UP000193387"/>
    </source>
</evidence>
<name>A0AAJ3NVJ9_9MYCO</name>
<evidence type="ECO:0000256" key="2">
    <source>
        <dbReference type="ARBA" id="ARBA00023002"/>
    </source>
</evidence>
<comment type="caution">
    <text evidence="9">The sequence shown here is derived from an EMBL/GenBank/DDBJ whole genome shotgun (WGS) entry which is preliminary data.</text>
</comment>
<evidence type="ECO:0000259" key="8">
    <source>
        <dbReference type="Pfam" id="PF00171"/>
    </source>
</evidence>
<dbReference type="FunFam" id="3.40.605.10:FF:000026">
    <property type="entry name" value="Aldehyde dehydrogenase, putative"/>
    <property type="match status" value="1"/>
</dbReference>
<keyword evidence="10" id="KW-1185">Reference proteome</keyword>
<dbReference type="InterPro" id="IPR016162">
    <property type="entry name" value="Ald_DH_N"/>
</dbReference>
<dbReference type="InterPro" id="IPR029510">
    <property type="entry name" value="Ald_DH_CS_GLU"/>
</dbReference>
<sequence length="486" mass="51650">MHVSERPHYGLFIGGSFVDALDGDVFPSVNPYTGEDWAFMARAASADVDAAVASARRAFELWSRTSGRRRAAHMHSLARVIEKNADRLARIETIDNGKLLADTSRHVRGLPAWLDYFGGLADKLHGTTIPLEEPGLVAYTKREPVGVVAAITPWNAPLAVLLWKLAPALAAGCTMVIKPSEHASASTLELGKLCVEAGLPDGVVNIVTGFGHECGEPLVRHPGIDKVSFTGSTAVGSAVMRTAATNITGVALELGGKSPNIVFDDADPQRASEAAAKAIFSSTGQSCQAGSRLFVQRRLYDDVVRRVAGHAEAMRLGNPLEPSTDMGPVAFRAHLQRIAALVAAAQDEGAALAAGGRAPSAPELGNGYFFEPTVLSEVRNDMTIAQEEVFGPVLAVLPFEDEADVIQQANDSPFGLAAGVWTRDVSRAHRVAANLRAGTVWVNTFRRIDPAMPFGGVKRSGIGRDSGVESLNEYLETKAVWIDTSA</sequence>
<dbReference type="FunFam" id="3.40.309.10:FF:000012">
    <property type="entry name" value="Betaine aldehyde dehydrogenase"/>
    <property type="match status" value="1"/>
</dbReference>
<accession>A0AAJ3NVJ9</accession>
<reference evidence="9 10" key="1">
    <citation type="submission" date="2016-01" db="EMBL/GenBank/DDBJ databases">
        <title>The new phylogeny of the genus Mycobacterium.</title>
        <authorList>
            <person name="Tarcisio F."/>
            <person name="Conor M."/>
            <person name="Antonella G."/>
            <person name="Elisabetta G."/>
            <person name="Giulia F.S."/>
            <person name="Sara T."/>
            <person name="Anna F."/>
            <person name="Clotilde B."/>
            <person name="Roberto B."/>
            <person name="Veronica D.S."/>
            <person name="Fabio R."/>
            <person name="Monica P."/>
            <person name="Olivier J."/>
            <person name="Enrico T."/>
            <person name="Nicola S."/>
        </authorList>
    </citation>
    <scope>NUCLEOTIDE SEQUENCE [LARGE SCALE GENOMIC DNA]</scope>
    <source>
        <strain evidence="9 10">DSM 44616</strain>
    </source>
</reference>
<dbReference type="Pfam" id="PF00171">
    <property type="entry name" value="Aldedh"/>
    <property type="match status" value="1"/>
</dbReference>
<evidence type="ECO:0000256" key="7">
    <source>
        <dbReference type="RuleBase" id="RU003345"/>
    </source>
</evidence>
<dbReference type="EMBL" id="LQPR01000002">
    <property type="protein sequence ID" value="ORW75473.1"/>
    <property type="molecule type" value="Genomic_DNA"/>
</dbReference>
<dbReference type="Gene3D" id="3.40.605.10">
    <property type="entry name" value="Aldehyde Dehydrogenase, Chain A, domain 1"/>
    <property type="match status" value="1"/>
</dbReference>
<keyword evidence="2 7" id="KW-0560">Oxidoreductase</keyword>
<feature type="domain" description="Aldehyde dehydrogenase" evidence="8">
    <location>
        <begin position="24"/>
        <end position="480"/>
    </location>
</feature>
<dbReference type="Gene3D" id="3.40.309.10">
    <property type="entry name" value="Aldehyde Dehydrogenase, Chain A, domain 2"/>
    <property type="match status" value="1"/>
</dbReference>
<dbReference type="InterPro" id="IPR016161">
    <property type="entry name" value="Ald_DH/histidinol_DH"/>
</dbReference>
<comment type="catalytic activity">
    <reaction evidence="5">
        <text>succinate semialdehyde + NADP(+) + H2O = succinate + NADPH + 2 H(+)</text>
        <dbReference type="Rhea" id="RHEA:13213"/>
        <dbReference type="ChEBI" id="CHEBI:15377"/>
        <dbReference type="ChEBI" id="CHEBI:15378"/>
        <dbReference type="ChEBI" id="CHEBI:30031"/>
        <dbReference type="ChEBI" id="CHEBI:57706"/>
        <dbReference type="ChEBI" id="CHEBI:57783"/>
        <dbReference type="ChEBI" id="CHEBI:58349"/>
        <dbReference type="EC" id="1.2.1.79"/>
    </reaction>
</comment>
<dbReference type="EC" id="1.2.1.79" evidence="3"/>
<protein>
    <recommendedName>
        <fullName evidence="4">Putative succinate-semialdehyde dehydrogenase [NADP(+)] 2</fullName>
        <ecNumber evidence="3">1.2.1.79</ecNumber>
    </recommendedName>
</protein>
<evidence type="ECO:0000256" key="3">
    <source>
        <dbReference type="ARBA" id="ARBA00039122"/>
    </source>
</evidence>
<organism evidence="9 10">
    <name type="scientific">Mycobacterium saskatchewanense</name>
    <dbReference type="NCBI Taxonomy" id="220927"/>
    <lineage>
        <taxon>Bacteria</taxon>
        <taxon>Bacillati</taxon>
        <taxon>Actinomycetota</taxon>
        <taxon>Actinomycetes</taxon>
        <taxon>Mycobacteriales</taxon>
        <taxon>Mycobacteriaceae</taxon>
        <taxon>Mycobacterium</taxon>
        <taxon>Mycobacterium simiae complex</taxon>
    </lineage>
</organism>
<feature type="active site" evidence="6">
    <location>
        <position position="253"/>
    </location>
</feature>
<proteinExistence type="inferred from homology"/>
<evidence type="ECO:0000256" key="5">
    <source>
        <dbReference type="ARBA" id="ARBA00048559"/>
    </source>
</evidence>
<evidence type="ECO:0000256" key="4">
    <source>
        <dbReference type="ARBA" id="ARBA00039663"/>
    </source>
</evidence>
<dbReference type="GO" id="GO:0036243">
    <property type="term" value="F:succinate-semialdehyde dehydrogenase (NADP+) activity"/>
    <property type="evidence" value="ECO:0007669"/>
    <property type="project" value="UniProtKB-EC"/>
</dbReference>
<dbReference type="CDD" id="cd07114">
    <property type="entry name" value="ALDH_DhaS"/>
    <property type="match status" value="1"/>
</dbReference>
<dbReference type="AlphaFoldDB" id="A0AAJ3NVJ9"/>
<dbReference type="PANTHER" id="PTHR11699">
    <property type="entry name" value="ALDEHYDE DEHYDROGENASE-RELATED"/>
    <property type="match status" value="1"/>
</dbReference>
<dbReference type="Proteomes" id="UP000193387">
    <property type="component" value="Unassembled WGS sequence"/>
</dbReference>
<dbReference type="PROSITE" id="PS00687">
    <property type="entry name" value="ALDEHYDE_DEHYDR_GLU"/>
    <property type="match status" value="1"/>
</dbReference>
<dbReference type="FunFam" id="3.40.605.10:FF:000007">
    <property type="entry name" value="NAD/NADP-dependent betaine aldehyde dehydrogenase"/>
    <property type="match status" value="1"/>
</dbReference>
<gene>
    <name evidence="9" type="ORF">AWC23_02775</name>
</gene>
<evidence type="ECO:0000313" key="9">
    <source>
        <dbReference type="EMBL" id="ORW75473.1"/>
    </source>
</evidence>
<dbReference type="SUPFAM" id="SSF53720">
    <property type="entry name" value="ALDH-like"/>
    <property type="match status" value="1"/>
</dbReference>
<dbReference type="InterPro" id="IPR015590">
    <property type="entry name" value="Aldehyde_DH_dom"/>
</dbReference>